<dbReference type="EMBL" id="KB456261">
    <property type="protein sequence ID" value="EMF15017.1"/>
    <property type="molecule type" value="Genomic_DNA"/>
</dbReference>
<dbReference type="GeneID" id="27907353"/>
<gene>
    <name evidence="3" type="ORF">SEPMUDRAFT_79242</name>
</gene>
<dbReference type="HOGENOM" id="CLU_022730_0_1_1"/>
<dbReference type="Gene3D" id="3.50.50.60">
    <property type="entry name" value="FAD/NAD(P)-binding domain"/>
    <property type="match status" value="1"/>
</dbReference>
<accession>M3B5G2</accession>
<evidence type="ECO:0000259" key="2">
    <source>
        <dbReference type="Pfam" id="PF01266"/>
    </source>
</evidence>
<dbReference type="PANTHER" id="PTHR13847">
    <property type="entry name" value="SARCOSINE DEHYDROGENASE-RELATED"/>
    <property type="match status" value="1"/>
</dbReference>
<proteinExistence type="predicted"/>
<dbReference type="STRING" id="692275.M3B5G2"/>
<protein>
    <submittedName>
        <fullName evidence="3">FAD dependent oxidoreductase</fullName>
    </submittedName>
</protein>
<organism evidence="3 4">
    <name type="scientific">Sphaerulina musiva (strain SO2202)</name>
    <name type="common">Poplar stem canker fungus</name>
    <name type="synonym">Septoria musiva</name>
    <dbReference type="NCBI Taxonomy" id="692275"/>
    <lineage>
        <taxon>Eukaryota</taxon>
        <taxon>Fungi</taxon>
        <taxon>Dikarya</taxon>
        <taxon>Ascomycota</taxon>
        <taxon>Pezizomycotina</taxon>
        <taxon>Dothideomycetes</taxon>
        <taxon>Dothideomycetidae</taxon>
        <taxon>Mycosphaerellales</taxon>
        <taxon>Mycosphaerellaceae</taxon>
        <taxon>Sphaerulina</taxon>
    </lineage>
</organism>
<dbReference type="RefSeq" id="XP_016763138.1">
    <property type="nucleotide sequence ID" value="XM_016910216.1"/>
</dbReference>
<keyword evidence="4" id="KW-1185">Reference proteome</keyword>
<reference evidence="3 4" key="1">
    <citation type="journal article" date="2012" name="PLoS Pathog.">
        <title>Diverse lifestyles and strategies of plant pathogenesis encoded in the genomes of eighteen Dothideomycetes fungi.</title>
        <authorList>
            <person name="Ohm R.A."/>
            <person name="Feau N."/>
            <person name="Henrissat B."/>
            <person name="Schoch C.L."/>
            <person name="Horwitz B.A."/>
            <person name="Barry K.W."/>
            <person name="Condon B.J."/>
            <person name="Copeland A.C."/>
            <person name="Dhillon B."/>
            <person name="Glaser F."/>
            <person name="Hesse C.N."/>
            <person name="Kosti I."/>
            <person name="LaButti K."/>
            <person name="Lindquist E.A."/>
            <person name="Lucas S."/>
            <person name="Salamov A.A."/>
            <person name="Bradshaw R.E."/>
            <person name="Ciuffetti L."/>
            <person name="Hamelin R.C."/>
            <person name="Kema G.H.J."/>
            <person name="Lawrence C."/>
            <person name="Scott J.A."/>
            <person name="Spatafora J.W."/>
            <person name="Turgeon B.G."/>
            <person name="de Wit P.J.G.M."/>
            <person name="Zhong S."/>
            <person name="Goodwin S.B."/>
            <person name="Grigoriev I.V."/>
        </authorList>
    </citation>
    <scope>NUCLEOTIDE SEQUENCE [LARGE SCALE GENOMIC DNA]</scope>
    <source>
        <strain evidence="3 4">SO2202</strain>
    </source>
</reference>
<sequence>MAVPVANATQSFWRSDPQPLDNHRTTEQLPAKADIVIIGAGYAGASITHHLLEKSKALGRSVSIVILEAREACSGATGRNGGHLKPDPYNRAAGALKTHGKEAAEEVASFEARQVKEVQKLVERENIECDFVVTRATDVCMYEGARKDLKQGLDALTEANVSTASEVHYSDTRTAQGVSGVKGAQGCFTYTAAHVWPYKLVLSLLNKAVKHGVNLQTHTPVTSVQPALEPHTWAVETSRGSIAAEKVIYASNAYTSSLLPEYKTKIIGVRGICSRIVTTKPNAPFLSNSYILRLAPNEYDYLIPRSDGSIIVGGGRRDYFHQLETWYENYDDSSLITSAQRYFDGYMQRHFRGWEDSGAYTDAVWTGIMGYSADGFPHVGAVPGKAGQFICAGFSGHGMPQIFLSAKALAEMALEGKEVEEVDLPKLYRASQARLDSKMNVALEGWDGTHAK</sequence>
<dbReference type="InterPro" id="IPR036188">
    <property type="entry name" value="FAD/NAD-bd_sf"/>
</dbReference>
<dbReference type="InterPro" id="IPR006076">
    <property type="entry name" value="FAD-dep_OxRdtase"/>
</dbReference>
<evidence type="ECO:0000313" key="4">
    <source>
        <dbReference type="Proteomes" id="UP000016931"/>
    </source>
</evidence>
<dbReference type="OrthoDB" id="429143at2759"/>
<dbReference type="eggNOG" id="ENOG502QVCU">
    <property type="taxonomic scope" value="Eukaryota"/>
</dbReference>
<dbReference type="Gene3D" id="3.30.9.10">
    <property type="entry name" value="D-Amino Acid Oxidase, subunit A, domain 2"/>
    <property type="match status" value="1"/>
</dbReference>
<dbReference type="Proteomes" id="UP000016931">
    <property type="component" value="Unassembled WGS sequence"/>
</dbReference>
<evidence type="ECO:0000256" key="1">
    <source>
        <dbReference type="SAM" id="MobiDB-lite"/>
    </source>
</evidence>
<feature type="non-terminal residue" evidence="3">
    <location>
        <position position="452"/>
    </location>
</feature>
<name>M3B5G2_SPHMS</name>
<dbReference type="GO" id="GO:0005737">
    <property type="term" value="C:cytoplasm"/>
    <property type="evidence" value="ECO:0007669"/>
    <property type="project" value="TreeGrafter"/>
</dbReference>
<evidence type="ECO:0000313" key="3">
    <source>
        <dbReference type="EMBL" id="EMF15017.1"/>
    </source>
</evidence>
<dbReference type="Pfam" id="PF01266">
    <property type="entry name" value="DAO"/>
    <property type="match status" value="1"/>
</dbReference>
<dbReference type="OMA" id="WNRNLML"/>
<dbReference type="AlphaFoldDB" id="M3B5G2"/>
<feature type="region of interest" description="Disordered" evidence="1">
    <location>
        <begin position="1"/>
        <end position="24"/>
    </location>
</feature>
<feature type="domain" description="FAD dependent oxidoreductase" evidence="2">
    <location>
        <begin position="34"/>
        <end position="412"/>
    </location>
</feature>
<dbReference type="SUPFAM" id="SSF51905">
    <property type="entry name" value="FAD/NAD(P)-binding domain"/>
    <property type="match status" value="1"/>
</dbReference>
<dbReference type="PANTHER" id="PTHR13847:SF279">
    <property type="entry name" value="FAD DEPENDENT OXIDOREDUCTASE DOMAIN-CONTAINING PROTEIN-RELATED"/>
    <property type="match status" value="1"/>
</dbReference>